<dbReference type="Pfam" id="PF21686">
    <property type="entry name" value="LigD_Prim-Pol"/>
    <property type="match status" value="1"/>
</dbReference>
<dbReference type="PANTHER" id="PTHR42705:SF2">
    <property type="entry name" value="BIFUNCTIONAL NON-HOMOLOGOUS END JOINING PROTEIN LIGD"/>
    <property type="match status" value="1"/>
</dbReference>
<dbReference type="PANTHER" id="PTHR42705">
    <property type="entry name" value="BIFUNCTIONAL NON-HOMOLOGOUS END JOINING PROTEIN LIGD"/>
    <property type="match status" value="1"/>
</dbReference>
<evidence type="ECO:0000256" key="5">
    <source>
        <dbReference type="ARBA" id="ARBA00022695"/>
    </source>
</evidence>
<dbReference type="Proteomes" id="UP000054858">
    <property type="component" value="Unassembled WGS sequence"/>
</dbReference>
<keyword evidence="7" id="KW-0479">Metal-binding</keyword>
<dbReference type="GO" id="GO:0046872">
    <property type="term" value="F:metal ion binding"/>
    <property type="evidence" value="ECO:0007669"/>
    <property type="project" value="UniProtKB-KW"/>
</dbReference>
<organism evidence="23 24">
    <name type="scientific">Legionella oakridgensis</name>
    <dbReference type="NCBI Taxonomy" id="29423"/>
    <lineage>
        <taxon>Bacteria</taxon>
        <taxon>Pseudomonadati</taxon>
        <taxon>Pseudomonadota</taxon>
        <taxon>Gammaproteobacteria</taxon>
        <taxon>Legionellales</taxon>
        <taxon>Legionellaceae</taxon>
        <taxon>Legionella</taxon>
    </lineage>
</organism>
<dbReference type="PROSITE" id="PS50160">
    <property type="entry name" value="DNA_LIGASE_A3"/>
    <property type="match status" value="1"/>
</dbReference>
<feature type="compositionally biased region" description="Basic and acidic residues" evidence="21">
    <location>
        <begin position="12"/>
        <end position="21"/>
    </location>
</feature>
<dbReference type="GO" id="GO:0003887">
    <property type="term" value="F:DNA-directed DNA polymerase activity"/>
    <property type="evidence" value="ECO:0007669"/>
    <property type="project" value="UniProtKB-KW"/>
</dbReference>
<dbReference type="InterPro" id="IPR014143">
    <property type="entry name" value="NHEJ_ligase_prk"/>
</dbReference>
<keyword evidence="12" id="KW-0067">ATP-binding</keyword>
<dbReference type="PATRIC" id="fig|29423.5.peg.47"/>
<evidence type="ECO:0000256" key="19">
    <source>
        <dbReference type="ARBA" id="ARBA00029943"/>
    </source>
</evidence>
<evidence type="ECO:0000256" key="14">
    <source>
        <dbReference type="ARBA" id="ARBA00023125"/>
    </source>
</evidence>
<dbReference type="GO" id="GO:0005524">
    <property type="term" value="F:ATP binding"/>
    <property type="evidence" value="ECO:0007669"/>
    <property type="project" value="UniProtKB-KW"/>
</dbReference>
<keyword evidence="10" id="KW-0378">Hydrolase</keyword>
<dbReference type="Pfam" id="PF01068">
    <property type="entry name" value="DNA_ligase_A_M"/>
    <property type="match status" value="1"/>
</dbReference>
<dbReference type="Gene3D" id="3.30.470.30">
    <property type="entry name" value="DNA ligase/mRNA capping enzyme"/>
    <property type="match status" value="1"/>
</dbReference>
<dbReference type="SUPFAM" id="SSF50249">
    <property type="entry name" value="Nucleic acid-binding proteins"/>
    <property type="match status" value="1"/>
</dbReference>
<keyword evidence="8" id="KW-0547">Nucleotide-binding</keyword>
<keyword evidence="16" id="KW-0234">DNA repair</keyword>
<dbReference type="NCBIfam" id="TIGR02778">
    <property type="entry name" value="ligD_pol"/>
    <property type="match status" value="1"/>
</dbReference>
<dbReference type="InterPro" id="IPR012310">
    <property type="entry name" value="DNA_ligase_ATP-dep_cent"/>
</dbReference>
<keyword evidence="6" id="KW-0540">Nuclease</keyword>
<evidence type="ECO:0000256" key="13">
    <source>
        <dbReference type="ARBA" id="ARBA00022932"/>
    </source>
</evidence>
<dbReference type="CDD" id="cd07971">
    <property type="entry name" value="OBF_DNA_ligase_LigD"/>
    <property type="match status" value="1"/>
</dbReference>
<dbReference type="InterPro" id="IPR052171">
    <property type="entry name" value="NHEJ_LigD"/>
</dbReference>
<feature type="domain" description="ATP-dependent DNA ligase family profile" evidence="22">
    <location>
        <begin position="324"/>
        <end position="406"/>
    </location>
</feature>
<gene>
    <name evidence="23" type="primary">ykoU</name>
    <name evidence="23" type="ORF">Loak_0043</name>
</gene>
<comment type="cofactor">
    <cofactor evidence="1">
        <name>Mn(2+)</name>
        <dbReference type="ChEBI" id="CHEBI:29035"/>
    </cofactor>
</comment>
<dbReference type="GO" id="GO:0003910">
    <property type="term" value="F:DNA ligase (ATP) activity"/>
    <property type="evidence" value="ECO:0007669"/>
    <property type="project" value="UniProtKB-EC"/>
</dbReference>
<evidence type="ECO:0000313" key="23">
    <source>
        <dbReference type="EMBL" id="KTD44532.1"/>
    </source>
</evidence>
<evidence type="ECO:0000313" key="24">
    <source>
        <dbReference type="Proteomes" id="UP000054858"/>
    </source>
</evidence>
<dbReference type="Gene3D" id="3.90.920.10">
    <property type="entry name" value="DNA primase, PRIM domain"/>
    <property type="match status" value="1"/>
</dbReference>
<dbReference type="Pfam" id="PF13298">
    <property type="entry name" value="LigD_N"/>
    <property type="match status" value="1"/>
</dbReference>
<accession>A0A0W0XJE7</accession>
<evidence type="ECO:0000256" key="18">
    <source>
        <dbReference type="ARBA" id="ARBA00023268"/>
    </source>
</evidence>
<dbReference type="RefSeq" id="WP_025386444.1">
    <property type="nucleotide sequence ID" value="NZ_LCUA01000010.1"/>
</dbReference>
<feature type="region of interest" description="Disordered" evidence="21">
    <location>
        <begin position="1"/>
        <end position="21"/>
    </location>
</feature>
<dbReference type="GO" id="GO:0006281">
    <property type="term" value="P:DNA repair"/>
    <property type="evidence" value="ECO:0007669"/>
    <property type="project" value="UniProtKB-KW"/>
</dbReference>
<dbReference type="CDD" id="cd07906">
    <property type="entry name" value="Adenylation_DNA_ligase_LigD_LigC"/>
    <property type="match status" value="1"/>
</dbReference>
<evidence type="ECO:0000256" key="2">
    <source>
        <dbReference type="ARBA" id="ARBA00012727"/>
    </source>
</evidence>
<dbReference type="NCBIfam" id="TIGR02776">
    <property type="entry name" value="NHEJ_ligase_prk"/>
    <property type="match status" value="1"/>
</dbReference>
<comment type="caution">
    <text evidence="23">The sequence shown here is derived from an EMBL/GenBank/DDBJ whole genome shotgun (WGS) entry which is preliminary data.</text>
</comment>
<evidence type="ECO:0000256" key="11">
    <source>
        <dbReference type="ARBA" id="ARBA00022839"/>
    </source>
</evidence>
<comment type="catalytic activity">
    <reaction evidence="20">
        <text>ATP + (deoxyribonucleotide)n-3'-hydroxyl + 5'-phospho-(deoxyribonucleotide)m = (deoxyribonucleotide)n+m + AMP + diphosphate.</text>
        <dbReference type="EC" id="6.5.1.1"/>
    </reaction>
</comment>
<dbReference type="SUPFAM" id="SSF56091">
    <property type="entry name" value="DNA ligase/mRNA capping enzyme, catalytic domain"/>
    <property type="match status" value="1"/>
</dbReference>
<keyword evidence="3 23" id="KW-0436">Ligase</keyword>
<dbReference type="NCBIfam" id="NF004628">
    <property type="entry name" value="PRK05972.1"/>
    <property type="match status" value="1"/>
</dbReference>
<evidence type="ECO:0000256" key="4">
    <source>
        <dbReference type="ARBA" id="ARBA00022679"/>
    </source>
</evidence>
<evidence type="ECO:0000256" key="15">
    <source>
        <dbReference type="ARBA" id="ARBA00023172"/>
    </source>
</evidence>
<dbReference type="AlphaFoldDB" id="A0A0W0XJE7"/>
<dbReference type="EMBL" id="LNYP01000002">
    <property type="protein sequence ID" value="KTD44532.1"/>
    <property type="molecule type" value="Genomic_DNA"/>
</dbReference>
<dbReference type="GO" id="GO:0003677">
    <property type="term" value="F:DNA binding"/>
    <property type="evidence" value="ECO:0007669"/>
    <property type="project" value="UniProtKB-KW"/>
</dbReference>
<dbReference type="InterPro" id="IPR012309">
    <property type="entry name" value="DNA_ligase_ATP-dep_C"/>
</dbReference>
<dbReference type="Gene3D" id="3.30.1490.70">
    <property type="match status" value="1"/>
</dbReference>
<keyword evidence="13" id="KW-0239">DNA-directed DNA polymerase</keyword>
<dbReference type="Gene3D" id="2.40.50.140">
    <property type="entry name" value="Nucleic acid-binding proteins"/>
    <property type="match status" value="1"/>
</dbReference>
<evidence type="ECO:0000256" key="3">
    <source>
        <dbReference type="ARBA" id="ARBA00022598"/>
    </source>
</evidence>
<evidence type="ECO:0000256" key="17">
    <source>
        <dbReference type="ARBA" id="ARBA00023211"/>
    </source>
</evidence>
<dbReference type="EC" id="6.5.1.1" evidence="2"/>
<keyword evidence="5" id="KW-0548">Nucleotidyltransferase</keyword>
<keyword evidence="9" id="KW-0227">DNA damage</keyword>
<evidence type="ECO:0000256" key="16">
    <source>
        <dbReference type="ARBA" id="ARBA00023204"/>
    </source>
</evidence>
<dbReference type="NCBIfam" id="TIGR02777">
    <property type="entry name" value="LigD_PE_dom"/>
    <property type="match status" value="1"/>
</dbReference>
<sequence>MSLDKYHKKRDFSKTPEPKGKLHDSHHNLYIIQKHDARKLHYDFRIELDGVLKSWVIPKGPCLDPSVKRLAIHVEDHPLAYGHFEGMIPKGEYGAGIVLLWDEGHWIPLDDDPTTAYQKGHLRFLLQAKKLNGQWDLIRIQKQEDSWLLIKYEDEYAISLDHYDVIQALPDSVLSNQSIDEIREGSHATWSKQSETANLNQDEANKHYEPIHLDLPISPFPNKVSPQLATLTDKPPQGSQWLHEIKFDGYRILAFKNKHKVQLVSRNNKNWTESFQTIAEDIKKLPVDHILLDGEIVLLDKNGHSNFQLLQNAIHGSGNASFIYYIFDILYYEQWDLQTLPLETRKKLLEQILQFAPPALRYSDHILGQGTEAYRHACQFGLEGMLSKRRDGQYINQRSTTWLKTKCKKRQEFVVGGFSKTREGRKYFSALYLGVYDKNKQLHFCGKVGTGFNDASLQEIFGCLQKLISPKNPFTSRPDEAKKAIWVKPKLVVEIEFSEWTAQGKLRHPSFKGIRVDKQAKEVIKEKETSFATLEKSLPTKEIHLSNPQKILYPEDNISKKQLYDYYNKISTYILPYIKDRPLTLVRCPDSYQDCFFQKHLSPSTNKALHAFSLQHQQKQEDYLIVKDTQGLLALIQMDVLEIHTGGNTIHDIQRPDMITFDLDPAPNLAWTQVVHTAFDIKHHLEELDLRSFVKTSGGKGLHVVVPIQPQHEWHIIKQFAKLFVQFLANKSPDIYTTNLAKIKRTDKIFLDYLRNQQGSTAIAVYSTRAKLHAPIATPVGWDELSYDFRDTFFTIKTIMDRLTSLKEDPWKEFWQIKQTLKIND</sequence>
<evidence type="ECO:0000256" key="1">
    <source>
        <dbReference type="ARBA" id="ARBA00001936"/>
    </source>
</evidence>
<dbReference type="InterPro" id="IPR014144">
    <property type="entry name" value="LigD_PE_domain"/>
</dbReference>
<evidence type="ECO:0000256" key="6">
    <source>
        <dbReference type="ARBA" id="ARBA00022722"/>
    </source>
</evidence>
<evidence type="ECO:0000256" key="12">
    <source>
        <dbReference type="ARBA" id="ARBA00022840"/>
    </source>
</evidence>
<evidence type="ECO:0000256" key="10">
    <source>
        <dbReference type="ARBA" id="ARBA00022801"/>
    </source>
</evidence>
<reference evidence="23 24" key="1">
    <citation type="submission" date="2015-11" db="EMBL/GenBank/DDBJ databases">
        <title>Genomic analysis of 38 Legionella species identifies large and diverse effector repertoires.</title>
        <authorList>
            <person name="Burstein D."/>
            <person name="Amaro F."/>
            <person name="Zusman T."/>
            <person name="Lifshitz Z."/>
            <person name="Cohen O."/>
            <person name="Gilbert J.A."/>
            <person name="Pupko T."/>
            <person name="Shuman H.A."/>
            <person name="Segal G."/>
        </authorList>
    </citation>
    <scope>NUCLEOTIDE SEQUENCE [LARGE SCALE GENOMIC DNA]</scope>
    <source>
        <strain evidence="23 24">Oak Ridge-10</strain>
    </source>
</reference>
<keyword evidence="14" id="KW-0238">DNA-binding</keyword>
<evidence type="ECO:0000256" key="21">
    <source>
        <dbReference type="SAM" id="MobiDB-lite"/>
    </source>
</evidence>
<dbReference type="InterPro" id="IPR014145">
    <property type="entry name" value="LigD_pol_dom"/>
</dbReference>
<dbReference type="NCBIfam" id="TIGR02779">
    <property type="entry name" value="NHEJ_ligase_lig"/>
    <property type="match status" value="1"/>
</dbReference>
<keyword evidence="11" id="KW-0269">Exonuclease</keyword>
<evidence type="ECO:0000256" key="8">
    <source>
        <dbReference type="ARBA" id="ARBA00022741"/>
    </source>
</evidence>
<evidence type="ECO:0000259" key="22">
    <source>
        <dbReference type="PROSITE" id="PS50160"/>
    </source>
</evidence>
<keyword evidence="4" id="KW-0808">Transferase</keyword>
<dbReference type="GO" id="GO:0006310">
    <property type="term" value="P:DNA recombination"/>
    <property type="evidence" value="ECO:0007669"/>
    <property type="project" value="UniProtKB-KW"/>
</dbReference>
<keyword evidence="18" id="KW-0511">Multifunctional enzyme</keyword>
<keyword evidence="15" id="KW-0233">DNA recombination</keyword>
<keyword evidence="17" id="KW-0464">Manganese</keyword>
<protein>
    <recommendedName>
        <fullName evidence="2">DNA ligase (ATP)</fullName>
        <ecNumber evidence="2">6.5.1.1</ecNumber>
    </recommendedName>
    <alternativeName>
        <fullName evidence="19">NHEJ DNA polymerase</fullName>
    </alternativeName>
</protein>
<dbReference type="GO" id="GO:0004527">
    <property type="term" value="F:exonuclease activity"/>
    <property type="evidence" value="ECO:0007669"/>
    <property type="project" value="UniProtKB-KW"/>
</dbReference>
<proteinExistence type="predicted"/>
<evidence type="ECO:0000256" key="7">
    <source>
        <dbReference type="ARBA" id="ARBA00022723"/>
    </source>
</evidence>
<dbReference type="InterPro" id="IPR014146">
    <property type="entry name" value="LigD_ligase_dom"/>
</dbReference>
<name>A0A0W0XJE7_9GAMM</name>
<evidence type="ECO:0000256" key="9">
    <source>
        <dbReference type="ARBA" id="ARBA00022763"/>
    </source>
</evidence>
<feature type="compositionally biased region" description="Basic residues" evidence="21">
    <location>
        <begin position="1"/>
        <end position="11"/>
    </location>
</feature>
<evidence type="ECO:0000256" key="20">
    <source>
        <dbReference type="ARBA" id="ARBA00034003"/>
    </source>
</evidence>
<dbReference type="Pfam" id="PF04679">
    <property type="entry name" value="DNA_ligase_A_C"/>
    <property type="match status" value="1"/>
</dbReference>
<dbReference type="InterPro" id="IPR012340">
    <property type="entry name" value="NA-bd_OB-fold"/>
</dbReference>